<organism evidence="1 2">
    <name type="scientific">Mycolicibacterium litorale</name>
    <dbReference type="NCBI Taxonomy" id="758802"/>
    <lineage>
        <taxon>Bacteria</taxon>
        <taxon>Bacillati</taxon>
        <taxon>Actinomycetota</taxon>
        <taxon>Actinomycetes</taxon>
        <taxon>Mycobacteriales</taxon>
        <taxon>Mycobacteriaceae</taxon>
        <taxon>Mycolicibacterium</taxon>
    </lineage>
</organism>
<name>A0AAD1IIZ5_9MYCO</name>
<evidence type="ECO:0000313" key="1">
    <source>
        <dbReference type="EMBL" id="BBY15771.1"/>
    </source>
</evidence>
<dbReference type="RefSeq" id="WP_134060965.1">
    <property type="nucleotide sequence ID" value="NZ_AP022586.1"/>
</dbReference>
<evidence type="ECO:0000313" key="2">
    <source>
        <dbReference type="Proteomes" id="UP000466607"/>
    </source>
</evidence>
<sequence>MTTTPENVRTWRDLADQLTPAQLAALEREERVGASSPYRDGALRYEARRYVVGNIGTAMVGAIAEPSDSTGCLDWDTDWCEDGSWSRYFYGTERKAAGTTIRITGRQYEDGRTEREVLVEGGIDNALSVDEAKQLAAALLCAAEEVERLSNH</sequence>
<dbReference type="AlphaFoldDB" id="A0AAD1IIZ5"/>
<accession>A0AAD1IIZ5</accession>
<reference evidence="1 2" key="1">
    <citation type="journal article" date="2019" name="Emerg. Microbes Infect.">
        <title>Comprehensive subspecies identification of 175 nontuberculous mycobacteria species based on 7547 genomic profiles.</title>
        <authorList>
            <person name="Matsumoto Y."/>
            <person name="Kinjo T."/>
            <person name="Motooka D."/>
            <person name="Nabeya D."/>
            <person name="Jung N."/>
            <person name="Uechi K."/>
            <person name="Horii T."/>
            <person name="Iida T."/>
            <person name="Fujita J."/>
            <person name="Nakamura S."/>
        </authorList>
    </citation>
    <scope>NUCLEOTIDE SEQUENCE [LARGE SCALE GENOMIC DNA]</scope>
    <source>
        <strain evidence="1 2">JCM 17423</strain>
    </source>
</reference>
<gene>
    <name evidence="1" type="ORF">MLIT_13630</name>
</gene>
<dbReference type="EMBL" id="AP022586">
    <property type="protein sequence ID" value="BBY15771.1"/>
    <property type="molecule type" value="Genomic_DNA"/>
</dbReference>
<keyword evidence="2" id="KW-1185">Reference proteome</keyword>
<protein>
    <submittedName>
        <fullName evidence="1">Uncharacterized protein</fullName>
    </submittedName>
</protein>
<dbReference type="Proteomes" id="UP000466607">
    <property type="component" value="Chromosome"/>
</dbReference>
<proteinExistence type="predicted"/>